<proteinExistence type="predicted"/>
<dbReference type="SUPFAM" id="SSF81321">
    <property type="entry name" value="Family A G protein-coupled receptor-like"/>
    <property type="match status" value="1"/>
</dbReference>
<protein>
    <recommendedName>
        <fullName evidence="6">G-protein coupled receptors family 1 profile domain-containing protein</fullName>
    </recommendedName>
</protein>
<evidence type="ECO:0000313" key="7">
    <source>
        <dbReference type="EMBL" id="TMS37792.1"/>
    </source>
</evidence>
<reference evidence="7 8" key="1">
    <citation type="journal article" date="2015" name="Genome Biol.">
        <title>Comparative genomics of Steinernema reveals deeply conserved gene regulatory networks.</title>
        <authorList>
            <person name="Dillman A.R."/>
            <person name="Macchietto M."/>
            <person name="Porter C.F."/>
            <person name="Rogers A."/>
            <person name="Williams B."/>
            <person name="Antoshechkin I."/>
            <person name="Lee M.M."/>
            <person name="Goodwin Z."/>
            <person name="Lu X."/>
            <person name="Lewis E.E."/>
            <person name="Goodrich-Blair H."/>
            <person name="Stock S.P."/>
            <person name="Adams B.J."/>
            <person name="Sternberg P.W."/>
            <person name="Mortazavi A."/>
        </authorList>
    </citation>
    <scope>NUCLEOTIDE SEQUENCE [LARGE SCALE GENOMIC DNA]</scope>
    <source>
        <strain evidence="7 8">ALL</strain>
    </source>
</reference>
<evidence type="ECO:0000256" key="1">
    <source>
        <dbReference type="ARBA" id="ARBA00004370"/>
    </source>
</evidence>
<keyword evidence="3 5" id="KW-1133">Transmembrane helix</keyword>
<keyword evidence="8" id="KW-1185">Reference proteome</keyword>
<dbReference type="OrthoDB" id="5871210at2759"/>
<evidence type="ECO:0000313" key="8">
    <source>
        <dbReference type="Proteomes" id="UP000298663"/>
    </source>
</evidence>
<organism evidence="7 8">
    <name type="scientific">Steinernema carpocapsae</name>
    <name type="common">Entomopathogenic nematode</name>
    <dbReference type="NCBI Taxonomy" id="34508"/>
    <lineage>
        <taxon>Eukaryota</taxon>
        <taxon>Metazoa</taxon>
        <taxon>Ecdysozoa</taxon>
        <taxon>Nematoda</taxon>
        <taxon>Chromadorea</taxon>
        <taxon>Rhabditida</taxon>
        <taxon>Tylenchina</taxon>
        <taxon>Panagrolaimomorpha</taxon>
        <taxon>Strongyloidoidea</taxon>
        <taxon>Steinernematidae</taxon>
        <taxon>Steinernema</taxon>
    </lineage>
</organism>
<dbReference type="PANTHER" id="PTHR47023:SF3">
    <property type="entry name" value="G-PROTEIN COUPLED RECEPTORS FAMILY 1 PROFILE DOMAIN-CONTAINING PROTEIN"/>
    <property type="match status" value="1"/>
</dbReference>
<feature type="transmembrane region" description="Helical" evidence="5">
    <location>
        <begin position="144"/>
        <end position="165"/>
    </location>
</feature>
<dbReference type="EMBL" id="AZBU02000001">
    <property type="protein sequence ID" value="TMS37792.1"/>
    <property type="molecule type" value="Genomic_DNA"/>
</dbReference>
<feature type="transmembrane region" description="Helical" evidence="5">
    <location>
        <begin position="342"/>
        <end position="365"/>
    </location>
</feature>
<accession>A0A4U8UWG9</accession>
<feature type="domain" description="G-protein coupled receptors family 1 profile" evidence="6">
    <location>
        <begin position="74"/>
        <end position="359"/>
    </location>
</feature>
<sequence>MFSDQNVEICHQDEVYGNGRAMNCNNSPDLFYDSYWNTCTSATMLQFLDSDMTTEITLIYGFLLPVLSGLVVVTNGIVIFVLSCQKSKTSTIDPLLAMAVCALFGAVVPLPFTLWYYTFDHKNDINQHIELCYLHKICMEVLPFFFNTLVTLFTLLLGGQRFVAVHYPLQSAYWCTRQMMHRFSSVIVLVTIFWTFLHCIVESRVIYHFCLSYGDVDMTIWVARCFIGHSDIVKMVGVNVFIMVFDISRLSLLVFAPSTILFVITVLLIRTIRTADKMELSKQRHHRVSSRTSSRNTTIMLVVIILIFLLARVPSTVCIILAKITEFFPKTAESLAFATSPHIQAIANIIVIAVHPFTFAVYMLMSRRFRVALRRVLGWRFLASDEEVNCFSTGRHTTAPGGPFGQPTASHHHPWVAEMRTSSLPLTTASLSTRDSQCLRSNSNQDERFLVMTPLFALPSRFRILRKARNRWSINRDLF</sequence>
<feature type="transmembrane region" description="Helical" evidence="5">
    <location>
        <begin position="95"/>
        <end position="117"/>
    </location>
</feature>
<reference evidence="7 8" key="2">
    <citation type="journal article" date="2019" name="G3 (Bethesda)">
        <title>Hybrid Assembly of the Genome of the Entomopathogenic Nematode Steinernema carpocapsae Identifies the X-Chromosome.</title>
        <authorList>
            <person name="Serra L."/>
            <person name="Macchietto M."/>
            <person name="Macias-Munoz A."/>
            <person name="McGill C.J."/>
            <person name="Rodriguez I.M."/>
            <person name="Rodriguez B."/>
            <person name="Murad R."/>
            <person name="Mortazavi A."/>
        </authorList>
    </citation>
    <scope>NUCLEOTIDE SEQUENCE [LARGE SCALE GENOMIC DNA]</scope>
    <source>
        <strain evidence="7 8">ALL</strain>
    </source>
</reference>
<feature type="transmembrane region" description="Helical" evidence="5">
    <location>
        <begin position="250"/>
        <end position="269"/>
    </location>
</feature>
<gene>
    <name evidence="7" type="ORF">L596_004652</name>
</gene>
<keyword evidence="4 5" id="KW-0472">Membrane</keyword>
<dbReference type="GO" id="GO:0016020">
    <property type="term" value="C:membrane"/>
    <property type="evidence" value="ECO:0007669"/>
    <property type="project" value="UniProtKB-SubCell"/>
</dbReference>
<dbReference type="STRING" id="34508.A0A4U8UWG9"/>
<dbReference type="Gene3D" id="1.20.1070.10">
    <property type="entry name" value="Rhodopsin 7-helix transmembrane proteins"/>
    <property type="match status" value="1"/>
</dbReference>
<evidence type="ECO:0000256" key="2">
    <source>
        <dbReference type="ARBA" id="ARBA00022692"/>
    </source>
</evidence>
<keyword evidence="2 5" id="KW-0812">Transmembrane</keyword>
<evidence type="ECO:0000256" key="3">
    <source>
        <dbReference type="ARBA" id="ARBA00022989"/>
    </source>
</evidence>
<feature type="transmembrane region" description="Helical" evidence="5">
    <location>
        <begin position="58"/>
        <end position="83"/>
    </location>
</feature>
<dbReference type="PANTHER" id="PTHR47023">
    <property type="entry name" value="SEX PEPTIDE RECEPTOR"/>
    <property type="match status" value="1"/>
</dbReference>
<feature type="transmembrane region" description="Helical" evidence="5">
    <location>
        <begin position="186"/>
        <end position="207"/>
    </location>
</feature>
<dbReference type="InterPro" id="IPR053071">
    <property type="entry name" value="GPCR1-related_rcpt"/>
</dbReference>
<evidence type="ECO:0000259" key="6">
    <source>
        <dbReference type="PROSITE" id="PS50262"/>
    </source>
</evidence>
<evidence type="ECO:0000256" key="5">
    <source>
        <dbReference type="SAM" id="Phobius"/>
    </source>
</evidence>
<evidence type="ECO:0000256" key="4">
    <source>
        <dbReference type="ARBA" id="ARBA00023136"/>
    </source>
</evidence>
<dbReference type="InterPro" id="IPR017452">
    <property type="entry name" value="GPCR_Rhodpsn_7TM"/>
</dbReference>
<dbReference type="Proteomes" id="UP000298663">
    <property type="component" value="Unassembled WGS sequence"/>
</dbReference>
<feature type="transmembrane region" description="Helical" evidence="5">
    <location>
        <begin position="299"/>
        <end position="322"/>
    </location>
</feature>
<dbReference type="PROSITE" id="PS50262">
    <property type="entry name" value="G_PROTEIN_RECEP_F1_2"/>
    <property type="match status" value="1"/>
</dbReference>
<comment type="subcellular location">
    <subcellularLocation>
        <location evidence="1">Membrane</location>
    </subcellularLocation>
</comment>
<name>A0A4U8UWG9_STECR</name>
<dbReference type="AlphaFoldDB" id="A0A4U8UWG9"/>
<comment type="caution">
    <text evidence="7">The sequence shown here is derived from an EMBL/GenBank/DDBJ whole genome shotgun (WGS) entry which is preliminary data.</text>
</comment>